<reference evidence="7" key="1">
    <citation type="submission" date="2016-11" db="UniProtKB">
        <authorList>
            <consortium name="WormBaseParasite"/>
        </authorList>
    </citation>
    <scope>IDENTIFICATION</scope>
</reference>
<keyword evidence="2 5" id="KW-0812">Transmembrane</keyword>
<comment type="subcellular location">
    <subcellularLocation>
        <location evidence="1">Membrane</location>
        <topology evidence="1">Multi-pass membrane protein</topology>
    </subcellularLocation>
</comment>
<feature type="transmembrane region" description="Helical" evidence="5">
    <location>
        <begin position="293"/>
        <end position="318"/>
    </location>
</feature>
<feature type="transmembrane region" description="Helical" evidence="5">
    <location>
        <begin position="155"/>
        <end position="176"/>
    </location>
</feature>
<feature type="transmembrane region" description="Helical" evidence="5">
    <location>
        <begin position="34"/>
        <end position="56"/>
    </location>
</feature>
<feature type="transmembrane region" description="Helical" evidence="5">
    <location>
        <begin position="114"/>
        <end position="134"/>
    </location>
</feature>
<sequence>MSLSVVDGHYFVGDVDYCELGKRMSENVYYRTLMGFKIVVCLVGIFLCSCLLISKVKSVIMHIHARILLHYHIIVTLVLTCNYLWISIFETIRHSRTEHPTVPCNYVMPRWLTFFPHFITGNMIYCQILSCFFITVERLICTCKIRTYENTNYKWTLVTALVVMTLTVLLCSYLVLGRTASWEIRLFYFSFRDTTNHVYGTGFVVGQFLCDLVTVTLCKIVDIINRRTRRSFVHGSFCGNSDYISTQLTSKLQIRENIAVSQTLLPVVGVHWLLTAFSTFVISILMLTLRHNILLSVIVAESCALFPLYSSIMPILIFRKHPSLFWALTDKVLGRKREEESIVKTDAEEFERHFKWFDQMLEYKKVPTRL</sequence>
<dbReference type="GO" id="GO:0016020">
    <property type="term" value="C:membrane"/>
    <property type="evidence" value="ECO:0007669"/>
    <property type="project" value="UniProtKB-SubCell"/>
</dbReference>
<dbReference type="InterPro" id="IPR053286">
    <property type="entry name" value="Nematode_rcpt-like_srab"/>
</dbReference>
<evidence type="ECO:0000256" key="4">
    <source>
        <dbReference type="ARBA" id="ARBA00023136"/>
    </source>
</evidence>
<evidence type="ECO:0000313" key="7">
    <source>
        <dbReference type="WBParaSite" id="L893_g3195.t1"/>
    </source>
</evidence>
<organism evidence="6 7">
    <name type="scientific">Steinernema glaseri</name>
    <dbReference type="NCBI Taxonomy" id="37863"/>
    <lineage>
        <taxon>Eukaryota</taxon>
        <taxon>Metazoa</taxon>
        <taxon>Ecdysozoa</taxon>
        <taxon>Nematoda</taxon>
        <taxon>Chromadorea</taxon>
        <taxon>Rhabditida</taxon>
        <taxon>Tylenchina</taxon>
        <taxon>Panagrolaimomorpha</taxon>
        <taxon>Strongyloidoidea</taxon>
        <taxon>Steinernematidae</taxon>
        <taxon>Steinernema</taxon>
    </lineage>
</organism>
<feature type="transmembrane region" description="Helical" evidence="5">
    <location>
        <begin position="264"/>
        <end position="287"/>
    </location>
</feature>
<protein>
    <submittedName>
        <fullName evidence="7">G_PROTEIN_RECEP_F1_2 domain-containing protein</fullName>
    </submittedName>
</protein>
<keyword evidence="6" id="KW-1185">Reference proteome</keyword>
<evidence type="ECO:0000256" key="1">
    <source>
        <dbReference type="ARBA" id="ARBA00004141"/>
    </source>
</evidence>
<evidence type="ECO:0000256" key="3">
    <source>
        <dbReference type="ARBA" id="ARBA00022989"/>
    </source>
</evidence>
<dbReference type="PANTHER" id="PTHR46561">
    <property type="entry name" value="SERPENTINE RECEPTOR, CLASS AB (CLASS A-LIKE)-RELATED"/>
    <property type="match status" value="1"/>
</dbReference>
<dbReference type="AlphaFoldDB" id="A0A1I8A1L6"/>
<dbReference type="Proteomes" id="UP000095287">
    <property type="component" value="Unplaced"/>
</dbReference>
<dbReference type="PANTHER" id="PTHR46561:SF11">
    <property type="entry name" value="SERPENTINE RECEPTOR CLASS ALPHA_BETA-14"/>
    <property type="match status" value="1"/>
</dbReference>
<dbReference type="Gene3D" id="1.20.1070.10">
    <property type="entry name" value="Rhodopsin 7-helix transmembrane proteins"/>
    <property type="match status" value="1"/>
</dbReference>
<proteinExistence type="predicted"/>
<dbReference type="WBParaSite" id="L893_g3195.t1">
    <property type="protein sequence ID" value="L893_g3195.t1"/>
    <property type="gene ID" value="L893_g3195"/>
</dbReference>
<name>A0A1I8A1L6_9BILA</name>
<feature type="transmembrane region" description="Helical" evidence="5">
    <location>
        <begin position="68"/>
        <end position="86"/>
    </location>
</feature>
<evidence type="ECO:0000313" key="6">
    <source>
        <dbReference type="Proteomes" id="UP000095287"/>
    </source>
</evidence>
<feature type="transmembrane region" description="Helical" evidence="5">
    <location>
        <begin position="196"/>
        <end position="221"/>
    </location>
</feature>
<accession>A0A1I8A1L6</accession>
<dbReference type="InterPro" id="IPR019408">
    <property type="entry name" value="7TM_GPCR_serpentine_rcpt_Srab"/>
</dbReference>
<dbReference type="Pfam" id="PF10292">
    <property type="entry name" value="7TM_GPCR_Srab"/>
    <property type="match status" value="1"/>
</dbReference>
<keyword evidence="3 5" id="KW-1133">Transmembrane helix</keyword>
<keyword evidence="4 5" id="KW-0472">Membrane</keyword>
<evidence type="ECO:0000256" key="5">
    <source>
        <dbReference type="SAM" id="Phobius"/>
    </source>
</evidence>
<evidence type="ECO:0000256" key="2">
    <source>
        <dbReference type="ARBA" id="ARBA00022692"/>
    </source>
</evidence>